<evidence type="ECO:0000313" key="8">
    <source>
        <dbReference type="Proteomes" id="UP001499942"/>
    </source>
</evidence>
<dbReference type="Proteomes" id="UP001499942">
    <property type="component" value="Unassembled WGS sequence"/>
</dbReference>
<dbReference type="InterPro" id="IPR011009">
    <property type="entry name" value="Kinase-like_dom_sf"/>
</dbReference>
<dbReference type="InterPro" id="IPR051931">
    <property type="entry name" value="PAK3-like"/>
</dbReference>
<accession>A0ABN3M7A0</accession>
<feature type="domain" description="Protein kinase" evidence="6">
    <location>
        <begin position="14"/>
        <end position="269"/>
    </location>
</feature>
<feature type="binding site" evidence="4">
    <location>
        <position position="43"/>
    </location>
    <ligand>
        <name>ATP</name>
        <dbReference type="ChEBI" id="CHEBI:30616"/>
    </ligand>
</feature>
<evidence type="ECO:0000256" key="4">
    <source>
        <dbReference type="PROSITE-ProRule" id="PRU10141"/>
    </source>
</evidence>
<sequence length="574" mass="61697">MIDSNGHMIVAERYVLTERLGSGGMGTVWSAWDHLLQRAVAVKELHIVSHGEELRARMRRVLTEARAIARVSHPHVIDIYDLVEYDDRLWIVMELVSGGSLADHLKAGGPLPATEVARLGLQLLSALDAVHATGALHRDVKPANVLLRADGSAVLTDFGIAALADEAHTATGGVVGSVEFMAPERMRGLPADPSSDLFSLGATLCSLATGTPPFVRPEPTAVMHAVVYEPPEIAPSAGALRGIIEELLHKEPTRRPTPAMITHALQAVIAQEDRPLQPTRRHDPITARRRRVRVRPWKVAVLAGALLVGGAGAGLYWWADSSRAPIVGTETKATPQQIDAVMAVPGAEGRFWVFSGGRYVVVEAGESPAAARRVSGPGSLADWKKSFGGLPAFTSRIDAAMPVPGYDDRYWVFSGSQYIEIEVAAGSSARGRLQQPSPLTDWATSFSGLPGFDERVDAVMAVPGAEGRFWVFSGGRYVVVEAGESPAAARRVSGPGSLADWKKSFGGLPAFTSRIDAAMPVPGHDDRYWVFSGSQYIEIEVAAGSSARGRLQQPSPLTDWQPLRILLRTDKTQR</sequence>
<dbReference type="Gene3D" id="2.110.10.10">
    <property type="entry name" value="Hemopexin-like domain"/>
    <property type="match status" value="2"/>
</dbReference>
<evidence type="ECO:0000256" key="3">
    <source>
        <dbReference type="ARBA" id="ARBA00022840"/>
    </source>
</evidence>
<evidence type="ECO:0000313" key="7">
    <source>
        <dbReference type="EMBL" id="GAA2497064.1"/>
    </source>
</evidence>
<keyword evidence="5" id="KW-0812">Transmembrane</keyword>
<dbReference type="InterPro" id="IPR017441">
    <property type="entry name" value="Protein_kinase_ATP_BS"/>
</dbReference>
<feature type="transmembrane region" description="Helical" evidence="5">
    <location>
        <begin position="299"/>
        <end position="319"/>
    </location>
</feature>
<dbReference type="PROSITE" id="PS00107">
    <property type="entry name" value="PROTEIN_KINASE_ATP"/>
    <property type="match status" value="1"/>
</dbReference>
<evidence type="ECO:0000259" key="6">
    <source>
        <dbReference type="PROSITE" id="PS50011"/>
    </source>
</evidence>
<gene>
    <name evidence="7" type="ORF">GCM10010393_31380</name>
</gene>
<reference evidence="7 8" key="1">
    <citation type="journal article" date="2019" name="Int. J. Syst. Evol. Microbiol.">
        <title>The Global Catalogue of Microorganisms (GCM) 10K type strain sequencing project: providing services to taxonomists for standard genome sequencing and annotation.</title>
        <authorList>
            <consortium name="The Broad Institute Genomics Platform"/>
            <consortium name="The Broad Institute Genome Sequencing Center for Infectious Disease"/>
            <person name="Wu L."/>
            <person name="Ma J."/>
        </authorList>
    </citation>
    <scope>NUCLEOTIDE SEQUENCE [LARGE SCALE GENOMIC DNA]</scope>
    <source>
        <strain evidence="7 8">JCM 5062</strain>
    </source>
</reference>
<dbReference type="PANTHER" id="PTHR45832">
    <property type="entry name" value="SERINE/THREONINE-PROTEIN KINASE SAMKA-RELATED-RELATED"/>
    <property type="match status" value="1"/>
</dbReference>
<keyword evidence="5" id="KW-0472">Membrane</keyword>
<dbReference type="Gene3D" id="1.10.510.10">
    <property type="entry name" value="Transferase(Phosphotransferase) domain 1"/>
    <property type="match status" value="1"/>
</dbReference>
<keyword evidence="3 4" id="KW-0067">ATP-binding</keyword>
<keyword evidence="2 4" id="KW-0547">Nucleotide-binding</keyword>
<evidence type="ECO:0000256" key="1">
    <source>
        <dbReference type="ARBA" id="ARBA00008874"/>
    </source>
</evidence>
<proteinExistence type="inferred from homology"/>
<dbReference type="SMART" id="SM00220">
    <property type="entry name" value="S_TKc"/>
    <property type="match status" value="1"/>
</dbReference>
<evidence type="ECO:0000256" key="5">
    <source>
        <dbReference type="SAM" id="Phobius"/>
    </source>
</evidence>
<keyword evidence="5" id="KW-1133">Transmembrane helix</keyword>
<dbReference type="Gene3D" id="3.30.200.20">
    <property type="entry name" value="Phosphorylase Kinase, domain 1"/>
    <property type="match status" value="1"/>
</dbReference>
<dbReference type="PROSITE" id="PS50011">
    <property type="entry name" value="PROTEIN_KINASE_DOM"/>
    <property type="match status" value="1"/>
</dbReference>
<comment type="similarity">
    <text evidence="1">Belongs to the protein kinase superfamily. STE Ser/Thr protein kinase family. STE20 subfamily.</text>
</comment>
<dbReference type="RefSeq" id="WP_344361361.1">
    <property type="nucleotide sequence ID" value="NZ_BAAASR010000018.1"/>
</dbReference>
<dbReference type="PANTHER" id="PTHR45832:SF22">
    <property type="entry name" value="SERINE_THREONINE-PROTEIN KINASE SAMKA-RELATED"/>
    <property type="match status" value="1"/>
</dbReference>
<comment type="caution">
    <text evidence="7">The sequence shown here is derived from an EMBL/GenBank/DDBJ whole genome shotgun (WGS) entry which is preliminary data.</text>
</comment>
<dbReference type="InterPro" id="IPR036375">
    <property type="entry name" value="Hemopexin-like_dom_sf"/>
</dbReference>
<keyword evidence="8" id="KW-1185">Reference proteome</keyword>
<dbReference type="EMBL" id="BAAASR010000018">
    <property type="protein sequence ID" value="GAA2497064.1"/>
    <property type="molecule type" value="Genomic_DNA"/>
</dbReference>
<protein>
    <recommendedName>
        <fullName evidence="6">Protein kinase domain-containing protein</fullName>
    </recommendedName>
</protein>
<name>A0ABN3M7A0_9ACTN</name>
<organism evidence="7 8">
    <name type="scientific">Streptomyces gobitricini</name>
    <dbReference type="NCBI Taxonomy" id="68211"/>
    <lineage>
        <taxon>Bacteria</taxon>
        <taxon>Bacillati</taxon>
        <taxon>Actinomycetota</taxon>
        <taxon>Actinomycetes</taxon>
        <taxon>Kitasatosporales</taxon>
        <taxon>Streptomycetaceae</taxon>
        <taxon>Streptomyces</taxon>
    </lineage>
</organism>
<evidence type="ECO:0000256" key="2">
    <source>
        <dbReference type="ARBA" id="ARBA00022741"/>
    </source>
</evidence>
<dbReference type="Pfam" id="PF00069">
    <property type="entry name" value="Pkinase"/>
    <property type="match status" value="1"/>
</dbReference>
<dbReference type="SUPFAM" id="SSF56112">
    <property type="entry name" value="Protein kinase-like (PK-like)"/>
    <property type="match status" value="1"/>
</dbReference>
<dbReference type="SUPFAM" id="SSF50923">
    <property type="entry name" value="Hemopexin-like domain"/>
    <property type="match status" value="2"/>
</dbReference>
<dbReference type="CDD" id="cd14014">
    <property type="entry name" value="STKc_PknB_like"/>
    <property type="match status" value="1"/>
</dbReference>
<dbReference type="InterPro" id="IPR000719">
    <property type="entry name" value="Prot_kinase_dom"/>
</dbReference>